<reference evidence="3" key="1">
    <citation type="submission" date="2022-07" db="EMBL/GenBank/DDBJ databases">
        <title>Genome Sequence of Xylaria arbuscula.</title>
        <authorList>
            <person name="Buettner E."/>
        </authorList>
    </citation>
    <scope>NUCLEOTIDE SEQUENCE</scope>
    <source>
        <strain evidence="3">VT107</strain>
    </source>
</reference>
<dbReference type="SMART" id="SM00225">
    <property type="entry name" value="BTB"/>
    <property type="match status" value="1"/>
</dbReference>
<feature type="compositionally biased region" description="Polar residues" evidence="1">
    <location>
        <begin position="291"/>
        <end position="302"/>
    </location>
</feature>
<dbReference type="CDD" id="cd18186">
    <property type="entry name" value="BTB_POZ_ZBTB_KLHL-like"/>
    <property type="match status" value="1"/>
</dbReference>
<evidence type="ECO:0000259" key="2">
    <source>
        <dbReference type="PROSITE" id="PS50097"/>
    </source>
</evidence>
<organism evidence="3 4">
    <name type="scientific">Xylaria arbuscula</name>
    <dbReference type="NCBI Taxonomy" id="114810"/>
    <lineage>
        <taxon>Eukaryota</taxon>
        <taxon>Fungi</taxon>
        <taxon>Dikarya</taxon>
        <taxon>Ascomycota</taxon>
        <taxon>Pezizomycotina</taxon>
        <taxon>Sordariomycetes</taxon>
        <taxon>Xylariomycetidae</taxon>
        <taxon>Xylariales</taxon>
        <taxon>Xylariaceae</taxon>
        <taxon>Xylaria</taxon>
    </lineage>
</organism>
<dbReference type="AlphaFoldDB" id="A0A9W8NLK3"/>
<evidence type="ECO:0000256" key="1">
    <source>
        <dbReference type="SAM" id="MobiDB-lite"/>
    </source>
</evidence>
<dbReference type="Proteomes" id="UP001148614">
    <property type="component" value="Unassembled WGS sequence"/>
</dbReference>
<evidence type="ECO:0000313" key="4">
    <source>
        <dbReference type="Proteomes" id="UP001148614"/>
    </source>
</evidence>
<dbReference type="InterPro" id="IPR000210">
    <property type="entry name" value="BTB/POZ_dom"/>
</dbReference>
<dbReference type="EMBL" id="JANPWZ010000177">
    <property type="protein sequence ID" value="KAJ3578727.1"/>
    <property type="molecule type" value="Genomic_DNA"/>
</dbReference>
<keyword evidence="4" id="KW-1185">Reference proteome</keyword>
<evidence type="ECO:0000313" key="3">
    <source>
        <dbReference type="EMBL" id="KAJ3578727.1"/>
    </source>
</evidence>
<proteinExistence type="predicted"/>
<comment type="caution">
    <text evidence="3">The sequence shown here is derived from an EMBL/GenBank/DDBJ whole genome shotgun (WGS) entry which is preliminary data.</text>
</comment>
<dbReference type="Pfam" id="PF00651">
    <property type="entry name" value="BTB"/>
    <property type="match status" value="1"/>
</dbReference>
<gene>
    <name evidence="3" type="ORF">NPX13_g1838</name>
</gene>
<dbReference type="PANTHER" id="PTHR24413">
    <property type="entry name" value="SPECKLE-TYPE POZ PROTEIN"/>
    <property type="match status" value="1"/>
</dbReference>
<dbReference type="InterPro" id="IPR011333">
    <property type="entry name" value="SKP1/BTB/POZ_sf"/>
</dbReference>
<dbReference type="SUPFAM" id="SSF54695">
    <property type="entry name" value="POZ domain"/>
    <property type="match status" value="1"/>
</dbReference>
<feature type="region of interest" description="Disordered" evidence="1">
    <location>
        <begin position="282"/>
        <end position="302"/>
    </location>
</feature>
<name>A0A9W8NLK3_9PEZI</name>
<accession>A0A9W8NLK3</accession>
<protein>
    <recommendedName>
        <fullName evidence="2">BTB domain-containing protein</fullName>
    </recommendedName>
</protein>
<feature type="domain" description="BTB" evidence="2">
    <location>
        <begin position="29"/>
        <end position="93"/>
    </location>
</feature>
<sequence length="302" mass="34126">MTMESVPRVTNSTTNCQSDEQLLVSGTFSDVTVKCRDQDWALHRNILSSRCRFFRKALQTDTFKESKEHVIELHDQDPDHVRWIIHFIYTGKLPKGFETLIRGQASEMIALVDLYTAADFFMLDRLCTHAIKILYDILYEHSKGLHAFISEKGKRKLGEYDDKAFLTGYINMVKTVYSFGSTSFLPVKDVLLSYPKLTNYVVLQDELLSQQLFTDPGLLEFARDNLKSMVTTPGVLAYNCKSCGGHLDDRGKCTSSRHLPAQDPLSERGQFKRVRLSVNGSYVAPRPPGLSSGNQPNLSGTQ</sequence>
<dbReference type="Gene3D" id="3.30.710.10">
    <property type="entry name" value="Potassium Channel Kv1.1, Chain A"/>
    <property type="match status" value="1"/>
</dbReference>
<dbReference type="PROSITE" id="PS50097">
    <property type="entry name" value="BTB"/>
    <property type="match status" value="1"/>
</dbReference>